<gene>
    <name evidence="2" type="ORF">GGX14DRAFT_408473</name>
</gene>
<dbReference type="AlphaFoldDB" id="A0AAD6ULQ8"/>
<feature type="compositionally biased region" description="Basic and acidic residues" evidence="1">
    <location>
        <begin position="304"/>
        <end position="331"/>
    </location>
</feature>
<evidence type="ECO:0000313" key="2">
    <source>
        <dbReference type="EMBL" id="KAJ7189892.1"/>
    </source>
</evidence>
<feature type="region of interest" description="Disordered" evidence="1">
    <location>
        <begin position="143"/>
        <end position="163"/>
    </location>
</feature>
<name>A0AAD6ULQ8_9AGAR</name>
<reference evidence="2" key="1">
    <citation type="submission" date="2023-03" db="EMBL/GenBank/DDBJ databases">
        <title>Massive genome expansion in bonnet fungi (Mycena s.s.) driven by repeated elements and novel gene families across ecological guilds.</title>
        <authorList>
            <consortium name="Lawrence Berkeley National Laboratory"/>
            <person name="Harder C.B."/>
            <person name="Miyauchi S."/>
            <person name="Viragh M."/>
            <person name="Kuo A."/>
            <person name="Thoen E."/>
            <person name="Andreopoulos B."/>
            <person name="Lu D."/>
            <person name="Skrede I."/>
            <person name="Drula E."/>
            <person name="Henrissat B."/>
            <person name="Morin E."/>
            <person name="Kohler A."/>
            <person name="Barry K."/>
            <person name="LaButti K."/>
            <person name="Morin E."/>
            <person name="Salamov A."/>
            <person name="Lipzen A."/>
            <person name="Mereny Z."/>
            <person name="Hegedus B."/>
            <person name="Baldrian P."/>
            <person name="Stursova M."/>
            <person name="Weitz H."/>
            <person name="Taylor A."/>
            <person name="Grigoriev I.V."/>
            <person name="Nagy L.G."/>
            <person name="Martin F."/>
            <person name="Kauserud H."/>
        </authorList>
    </citation>
    <scope>NUCLEOTIDE SEQUENCE</scope>
    <source>
        <strain evidence="2">9144</strain>
    </source>
</reference>
<accession>A0AAD6ULQ8</accession>
<organism evidence="2 3">
    <name type="scientific">Mycena pura</name>
    <dbReference type="NCBI Taxonomy" id="153505"/>
    <lineage>
        <taxon>Eukaryota</taxon>
        <taxon>Fungi</taxon>
        <taxon>Dikarya</taxon>
        <taxon>Basidiomycota</taxon>
        <taxon>Agaricomycotina</taxon>
        <taxon>Agaricomycetes</taxon>
        <taxon>Agaricomycetidae</taxon>
        <taxon>Agaricales</taxon>
        <taxon>Marasmiineae</taxon>
        <taxon>Mycenaceae</taxon>
        <taxon>Mycena</taxon>
    </lineage>
</organism>
<feature type="compositionally biased region" description="Low complexity" evidence="1">
    <location>
        <begin position="360"/>
        <end position="372"/>
    </location>
</feature>
<sequence>MSQQDASFQNRLGAVPLSIDEVAAGYPGYEFQYNAGQGEDRDIELVDGPMSFNRGVHPGPGLFSPPRGTLHLPPDMQPTACESPRIPLGDATNPFPSVSELLASARPPIPAPWAPSDTNIPAAPSATLFAELPKDPSHVAKLVTNKPKGKENGKEKKGKGKEKKVDGKMVFSGVDLIAVCRIVIDVNPFLASHGQKGAAWQEVADKLLADGFRHTVINRVAKPTTYTWGGALGIHGFPCLFRFRVYDCKGITGQTIHQKAEALVGWKKNPTGKHKHLGGIIGEGTSTSISIGALLERLETNYDEAKDKSDEAKAKLKKKNDEDREGAEAIRRASMGTLRKRAHRPEKDAEDDTDIEPAADKTTASSSTSLESLDADNTDRKSKRRRIMEPRPSSDDALIALISAENTRRAEYDARMINTLEALVTNTNEQKSELASILREALLK</sequence>
<protein>
    <submittedName>
        <fullName evidence="2">Uncharacterized protein</fullName>
    </submittedName>
</protein>
<proteinExistence type="predicted"/>
<evidence type="ECO:0000256" key="1">
    <source>
        <dbReference type="SAM" id="MobiDB-lite"/>
    </source>
</evidence>
<dbReference type="Proteomes" id="UP001219525">
    <property type="component" value="Unassembled WGS sequence"/>
</dbReference>
<feature type="region of interest" description="Disordered" evidence="1">
    <location>
        <begin position="304"/>
        <end position="392"/>
    </location>
</feature>
<keyword evidence="3" id="KW-1185">Reference proteome</keyword>
<dbReference type="EMBL" id="JARJCW010000163">
    <property type="protein sequence ID" value="KAJ7189892.1"/>
    <property type="molecule type" value="Genomic_DNA"/>
</dbReference>
<evidence type="ECO:0000313" key="3">
    <source>
        <dbReference type="Proteomes" id="UP001219525"/>
    </source>
</evidence>
<feature type="compositionally biased region" description="Acidic residues" evidence="1">
    <location>
        <begin position="348"/>
        <end position="357"/>
    </location>
</feature>
<comment type="caution">
    <text evidence="2">The sequence shown here is derived from an EMBL/GenBank/DDBJ whole genome shotgun (WGS) entry which is preliminary data.</text>
</comment>